<dbReference type="InterPro" id="IPR050180">
    <property type="entry name" value="RNR_Ribonuclease"/>
</dbReference>
<evidence type="ECO:0000313" key="3">
    <source>
        <dbReference type="EMBL" id="CAB4694085.1"/>
    </source>
</evidence>
<dbReference type="SMART" id="SM00955">
    <property type="entry name" value="RNB"/>
    <property type="match status" value="1"/>
</dbReference>
<feature type="region of interest" description="Disordered" evidence="1">
    <location>
        <begin position="550"/>
        <end position="599"/>
    </location>
</feature>
<dbReference type="GO" id="GO:0005829">
    <property type="term" value="C:cytosol"/>
    <property type="evidence" value="ECO:0007669"/>
    <property type="project" value="TreeGrafter"/>
</dbReference>
<dbReference type="InterPro" id="IPR003029">
    <property type="entry name" value="S1_domain"/>
</dbReference>
<name>A0A6J6PBU5_9ZZZZ</name>
<dbReference type="SUPFAM" id="SSF50249">
    <property type="entry name" value="Nucleic acid-binding proteins"/>
    <property type="match status" value="2"/>
</dbReference>
<gene>
    <name evidence="3" type="ORF">UFOPK2399_00906</name>
</gene>
<evidence type="ECO:0000259" key="2">
    <source>
        <dbReference type="PROSITE" id="PS50126"/>
    </source>
</evidence>
<accession>A0A6J6PBU5</accession>
<dbReference type="GO" id="GO:0004540">
    <property type="term" value="F:RNA nuclease activity"/>
    <property type="evidence" value="ECO:0007669"/>
    <property type="project" value="InterPro"/>
</dbReference>
<sequence>MAERSRQLPRLVVQVARKGKLVTGEPFFTPGVPLILETKGWGALENGDLAMVQVGPGRAKVERVIGHADRIENVLEALLIERGLRVEYEPHTIPEPSLENRVDLRELTTYTIDPDTAKDFDDALSFRREPDGIRAWVHIADVSYFVPAGCPLDQGAAQRGFSTYVPGLVAPMLPHSLADDACSLRPNVERLTVTVEMPPGDGEPIFYRSVIRSDARLTYGQAQRREAPPVILEQLDMNSELATEWRRRRFARGALEVTTPEVVFSFDEGKVTNAWMEGEPHAHMLVEELMIRANEYVAAFLAGRGREALYRVHEEPDPQAIQLLLAKLADLKVPTPPVPEHLSPHSAAELSGILSHAVAAYVKSSGRGTEAFPALVLRALKQARYDPANLGHSGLASVAYCHFTSPIRRYPDLVIHRALLREIGQSDDALPGDLDGLAEHLSFVERGAGKLEHMADDICLAWLLEDRMLERGWKDPWVGQIVGVIESGLFVLFGEVFEGYLPVRRLPGDYFELNVTGTALTGKRGGRTYRLGDTIEVMIHSIKKSEGKVDLALPDSPADGTRKPKPAKSGVSRPPSGSARGGKRAGASSKRSKRGSRRS</sequence>
<dbReference type="InterPro" id="IPR012340">
    <property type="entry name" value="NA-bd_OB-fold"/>
</dbReference>
<feature type="domain" description="S1 motif" evidence="2">
    <location>
        <begin position="474"/>
        <end position="554"/>
    </location>
</feature>
<dbReference type="Gene3D" id="2.40.50.140">
    <property type="entry name" value="Nucleic acid-binding proteins"/>
    <property type="match status" value="1"/>
</dbReference>
<dbReference type="AlphaFoldDB" id="A0A6J6PBU5"/>
<feature type="compositionally biased region" description="Basic residues" evidence="1">
    <location>
        <begin position="590"/>
        <end position="599"/>
    </location>
</feature>
<dbReference type="Pfam" id="PF00773">
    <property type="entry name" value="RNB"/>
    <property type="match status" value="1"/>
</dbReference>
<dbReference type="PROSITE" id="PS50126">
    <property type="entry name" value="S1"/>
    <property type="match status" value="1"/>
</dbReference>
<organism evidence="3">
    <name type="scientific">freshwater metagenome</name>
    <dbReference type="NCBI Taxonomy" id="449393"/>
    <lineage>
        <taxon>unclassified sequences</taxon>
        <taxon>metagenomes</taxon>
        <taxon>ecological metagenomes</taxon>
    </lineage>
</organism>
<protein>
    <submittedName>
        <fullName evidence="3">Unannotated protein</fullName>
    </submittedName>
</protein>
<dbReference type="GO" id="GO:0006402">
    <property type="term" value="P:mRNA catabolic process"/>
    <property type="evidence" value="ECO:0007669"/>
    <property type="project" value="TreeGrafter"/>
</dbReference>
<dbReference type="EMBL" id="CAEZXP010000002">
    <property type="protein sequence ID" value="CAB4694085.1"/>
    <property type="molecule type" value="Genomic_DNA"/>
</dbReference>
<proteinExistence type="predicted"/>
<reference evidence="3" key="1">
    <citation type="submission" date="2020-05" db="EMBL/GenBank/DDBJ databases">
        <authorList>
            <person name="Chiriac C."/>
            <person name="Salcher M."/>
            <person name="Ghai R."/>
            <person name="Kavagutti S V."/>
        </authorList>
    </citation>
    <scope>NUCLEOTIDE SEQUENCE</scope>
</reference>
<dbReference type="PANTHER" id="PTHR23355:SF9">
    <property type="entry name" value="DIS3-LIKE EXONUCLEASE 2"/>
    <property type="match status" value="1"/>
</dbReference>
<dbReference type="PANTHER" id="PTHR23355">
    <property type="entry name" value="RIBONUCLEASE"/>
    <property type="match status" value="1"/>
</dbReference>
<dbReference type="GO" id="GO:0003723">
    <property type="term" value="F:RNA binding"/>
    <property type="evidence" value="ECO:0007669"/>
    <property type="project" value="InterPro"/>
</dbReference>
<dbReference type="InterPro" id="IPR001900">
    <property type="entry name" value="RNase_II/R"/>
</dbReference>
<evidence type="ECO:0000256" key="1">
    <source>
        <dbReference type="SAM" id="MobiDB-lite"/>
    </source>
</evidence>